<organism evidence="1 2">
    <name type="scientific">Kaistella flava</name>
    <name type="common">ex Peng et al. 2021</name>
    <dbReference type="NCBI Taxonomy" id="2038776"/>
    <lineage>
        <taxon>Bacteria</taxon>
        <taxon>Pseudomonadati</taxon>
        <taxon>Bacteroidota</taxon>
        <taxon>Flavobacteriia</taxon>
        <taxon>Flavobacteriales</taxon>
        <taxon>Weeksellaceae</taxon>
        <taxon>Chryseobacterium group</taxon>
        <taxon>Kaistella</taxon>
    </lineage>
</organism>
<accession>A0A7M2Y4C9</accession>
<name>A0A7M2Y4C9_9FLAO</name>
<keyword evidence="2" id="KW-1185">Reference proteome</keyword>
<evidence type="ECO:0000313" key="1">
    <source>
        <dbReference type="EMBL" id="QOW09088.1"/>
    </source>
</evidence>
<evidence type="ECO:0000313" key="2">
    <source>
        <dbReference type="Proteomes" id="UP000594195"/>
    </source>
</evidence>
<dbReference type="EMBL" id="CP040442">
    <property type="protein sequence ID" value="QOW09088.1"/>
    <property type="molecule type" value="Genomic_DNA"/>
</dbReference>
<dbReference type="RefSeq" id="WP_193812299.1">
    <property type="nucleotide sequence ID" value="NZ_CP040442.1"/>
</dbReference>
<dbReference type="Proteomes" id="UP000594195">
    <property type="component" value="Chromosome"/>
</dbReference>
<protein>
    <submittedName>
        <fullName evidence="1">Uncharacterized protein</fullName>
    </submittedName>
</protein>
<gene>
    <name evidence="1" type="ORF">Q73A0000_01350</name>
</gene>
<proteinExistence type="predicted"/>
<reference evidence="1 2" key="1">
    <citation type="submission" date="2019-05" db="EMBL/GenBank/DDBJ databases">
        <title>Chryseobacterium sp. isolated from King George Island, maritime Antarctica.</title>
        <authorList>
            <person name="Peng X."/>
        </authorList>
    </citation>
    <scope>NUCLEOTIDE SEQUENCE [LARGE SCALE GENOMIC DNA]</scope>
    <source>
        <strain evidence="1 2">7-3A</strain>
    </source>
</reference>
<dbReference type="AlphaFoldDB" id="A0A7M2Y4C9"/>
<sequence>MQETFEKKVLKFDEFAYNQEIEEHENYAERTMAMMQELKDEYDLKLTDSIAKKIFLNFERNPDNYFDSEIYTEIKSKILREEAREDVKKFISQCISELEKYKQYKYYIPGNLSILNGKVHITEKALTSLKEKFEDSLDSERAEKLMKLHLEASDKINEFLSLLSEKNRILFWVKFFKTRQDDLTEPAELNYNNL</sequence>
<dbReference type="KEGG" id="kfa:Q73A0000_01350"/>